<dbReference type="CDD" id="cd07989">
    <property type="entry name" value="LPLAT_AGPAT-like"/>
    <property type="match status" value="1"/>
</dbReference>
<sequence>MLDSVPWLHFIRSVEEGVKDSTNFLNGGIKYFLSHNIVEGKYVHGNNLLLTNLLQKQLPLSGSNFTTEYQSSSIEVTNEGRLSSSAFETQGAARLATRSHERMKAALSHSKATTNVKERIQQRNASFKEAPEPGNGDAFRNLVTIGIVASLSSGILRSIANLHTYGLEKLHHWIENRPGGMPLLTVANHRSTMDDPFLVSSIIPFRDLFQPQYVRWGFCAVDMCFTNPLFSRFFNNGKVLPIRRGCGLNQKEIYTAIGMLQKGDWVHVFPEGKVCQKSLGLIRRGVGKMIAVAKERLGFAPIIVPIYHEGMENVMPQRKETNELVSILPFSGYDVYVLVGDPIGVEDILEKYKNILSSPGEGPKTIEDTPERIKMYEEICDRIAFTLSSLRQELRRKVALEEGILLGSIFGNEF</sequence>
<keyword evidence="7" id="KW-0496">Mitochondrion</keyword>
<reference evidence="14" key="2">
    <citation type="submission" date="2022-01" db="EMBL/GenBank/DDBJ databases">
        <authorList>
            <person name="Hirooka S."/>
            <person name="Miyagishima S.Y."/>
        </authorList>
    </citation>
    <scope>NUCLEOTIDE SEQUENCE</scope>
    <source>
        <strain evidence="14">NBRC 102759</strain>
    </source>
</reference>
<dbReference type="AlphaFoldDB" id="A0A9C7Q0L5"/>
<comment type="caution">
    <text evidence="14">The sequence shown here is derived from an EMBL/GenBank/DDBJ whole genome shotgun (WGS) entry which is preliminary data.</text>
</comment>
<evidence type="ECO:0000256" key="10">
    <source>
        <dbReference type="ARBA" id="ARBA00024323"/>
    </source>
</evidence>
<evidence type="ECO:0000256" key="2">
    <source>
        <dbReference type="ARBA" id="ARBA00010524"/>
    </source>
</evidence>
<evidence type="ECO:0000256" key="6">
    <source>
        <dbReference type="ARBA" id="ARBA00023098"/>
    </source>
</evidence>
<evidence type="ECO:0000256" key="11">
    <source>
        <dbReference type="ARBA" id="ARBA00047906"/>
    </source>
</evidence>
<comment type="subcellular location">
    <subcellularLocation>
        <location evidence="1">Mitochondrion inner membrane</location>
        <topology evidence="1">Peripheral membrane protein</topology>
        <orientation evidence="1">Intermembrane side</orientation>
    </subcellularLocation>
    <subcellularLocation>
        <location evidence="10">Mitochondrion outer membrane</location>
        <topology evidence="10">Peripheral membrane protein</topology>
        <orientation evidence="10">Intermembrane side</orientation>
    </subcellularLocation>
</comment>
<dbReference type="Proteomes" id="UP001061958">
    <property type="component" value="Unassembled WGS sequence"/>
</dbReference>
<evidence type="ECO:0000256" key="8">
    <source>
        <dbReference type="ARBA" id="ARBA00023136"/>
    </source>
</evidence>
<evidence type="ECO:0000313" key="14">
    <source>
        <dbReference type="EMBL" id="GJQ14046.1"/>
    </source>
</evidence>
<dbReference type="Pfam" id="PF01553">
    <property type="entry name" value="Acyltransferase"/>
    <property type="match status" value="1"/>
</dbReference>
<dbReference type="PANTHER" id="PTHR12497:SF0">
    <property type="entry name" value="TAFAZZIN"/>
    <property type="match status" value="1"/>
</dbReference>
<protein>
    <recommendedName>
        <fullName evidence="12">Tafazzin family protein</fullName>
    </recommendedName>
</protein>
<evidence type="ECO:0000256" key="1">
    <source>
        <dbReference type="ARBA" id="ARBA00004137"/>
    </source>
</evidence>
<keyword evidence="5" id="KW-0999">Mitochondrion inner membrane</keyword>
<evidence type="ECO:0000256" key="12">
    <source>
        <dbReference type="RuleBase" id="RU365062"/>
    </source>
</evidence>
<dbReference type="OrthoDB" id="193467at2759"/>
<accession>A0A9C7Q0L5</accession>
<keyword evidence="3" id="KW-0808">Transferase</keyword>
<evidence type="ECO:0000256" key="4">
    <source>
        <dbReference type="ARBA" id="ARBA00022787"/>
    </source>
</evidence>
<dbReference type="InterPro" id="IPR000872">
    <property type="entry name" value="Tafazzin"/>
</dbReference>
<evidence type="ECO:0000256" key="9">
    <source>
        <dbReference type="ARBA" id="ARBA00023315"/>
    </source>
</evidence>
<feature type="domain" description="Phospholipid/glycerol acyltransferase" evidence="13">
    <location>
        <begin position="183"/>
        <end position="311"/>
    </location>
</feature>
<dbReference type="PANTHER" id="PTHR12497">
    <property type="entry name" value="TAZ PROTEIN TAFAZZIN"/>
    <property type="match status" value="1"/>
</dbReference>
<keyword evidence="15" id="KW-1185">Reference proteome</keyword>
<dbReference type="InterPro" id="IPR002123">
    <property type="entry name" value="Plipid/glycerol_acylTrfase"/>
</dbReference>
<gene>
    <name evidence="14" type="ORF">GpartN1_g5837.t1</name>
</gene>
<name>A0A9C7Q0L5_9RHOD</name>
<evidence type="ECO:0000259" key="13">
    <source>
        <dbReference type="SMART" id="SM00563"/>
    </source>
</evidence>
<dbReference type="GO" id="GO:0006644">
    <property type="term" value="P:phospholipid metabolic process"/>
    <property type="evidence" value="ECO:0007669"/>
    <property type="project" value="InterPro"/>
</dbReference>
<dbReference type="GO" id="GO:0005741">
    <property type="term" value="C:mitochondrial outer membrane"/>
    <property type="evidence" value="ECO:0007669"/>
    <property type="project" value="UniProtKB-SubCell"/>
</dbReference>
<evidence type="ECO:0000313" key="15">
    <source>
        <dbReference type="Proteomes" id="UP001061958"/>
    </source>
</evidence>
<keyword evidence="8" id="KW-0472">Membrane</keyword>
<reference evidence="14" key="1">
    <citation type="journal article" date="2022" name="Proc. Natl. Acad. Sci. U.S.A.">
        <title>Life cycle and functional genomics of the unicellular red alga Galdieria for elucidating algal and plant evolution and industrial use.</title>
        <authorList>
            <person name="Hirooka S."/>
            <person name="Itabashi T."/>
            <person name="Ichinose T.M."/>
            <person name="Onuma R."/>
            <person name="Fujiwara T."/>
            <person name="Yamashita S."/>
            <person name="Jong L.W."/>
            <person name="Tomita R."/>
            <person name="Iwane A.H."/>
            <person name="Miyagishima S.Y."/>
        </authorList>
    </citation>
    <scope>NUCLEOTIDE SEQUENCE</scope>
    <source>
        <strain evidence="14">NBRC 102759</strain>
    </source>
</reference>
<comment type="similarity">
    <text evidence="2 12">Belongs to the taffazin family.</text>
</comment>
<evidence type="ECO:0000256" key="7">
    <source>
        <dbReference type="ARBA" id="ARBA00023128"/>
    </source>
</evidence>
<dbReference type="SMART" id="SM00563">
    <property type="entry name" value="PlsC"/>
    <property type="match status" value="1"/>
</dbReference>
<dbReference type="SUPFAM" id="SSF69593">
    <property type="entry name" value="Glycerol-3-phosphate (1)-acyltransferase"/>
    <property type="match status" value="1"/>
</dbReference>
<organism evidence="14 15">
    <name type="scientific">Galdieria partita</name>
    <dbReference type="NCBI Taxonomy" id="83374"/>
    <lineage>
        <taxon>Eukaryota</taxon>
        <taxon>Rhodophyta</taxon>
        <taxon>Bangiophyceae</taxon>
        <taxon>Galdieriales</taxon>
        <taxon>Galdieriaceae</taxon>
        <taxon>Galdieria</taxon>
    </lineage>
</organism>
<comment type="catalytic activity">
    <reaction evidence="11">
        <text>1'-[1,2-diacyl-sn-glycero-3-phospho],3'-[1-acyl-sn-glycero-3-phospho]-glycerol + a 1,2-diacyl-sn-glycero-3-phosphocholine = a cardiolipin + a 1-acyl-sn-glycero-3-phosphocholine</text>
        <dbReference type="Rhea" id="RHEA:33731"/>
        <dbReference type="ChEBI" id="CHEBI:57643"/>
        <dbReference type="ChEBI" id="CHEBI:58168"/>
        <dbReference type="ChEBI" id="CHEBI:62237"/>
        <dbReference type="ChEBI" id="CHEBI:64743"/>
    </reaction>
    <physiologicalReaction direction="left-to-right" evidence="11">
        <dbReference type="Rhea" id="RHEA:33732"/>
    </physiologicalReaction>
    <physiologicalReaction direction="right-to-left" evidence="11">
        <dbReference type="Rhea" id="RHEA:33733"/>
    </physiologicalReaction>
</comment>
<proteinExistence type="inferred from homology"/>
<keyword evidence="6" id="KW-0443">Lipid metabolism</keyword>
<evidence type="ECO:0000256" key="5">
    <source>
        <dbReference type="ARBA" id="ARBA00022792"/>
    </source>
</evidence>
<keyword evidence="4" id="KW-1000">Mitochondrion outer membrane</keyword>
<keyword evidence="9" id="KW-0012">Acyltransferase</keyword>
<evidence type="ECO:0000256" key="3">
    <source>
        <dbReference type="ARBA" id="ARBA00022679"/>
    </source>
</evidence>
<dbReference type="PRINTS" id="PR00979">
    <property type="entry name" value="TAFAZZIN"/>
</dbReference>
<dbReference type="GO" id="GO:0005743">
    <property type="term" value="C:mitochondrial inner membrane"/>
    <property type="evidence" value="ECO:0007669"/>
    <property type="project" value="UniProtKB-SubCell"/>
</dbReference>
<dbReference type="GO" id="GO:0008374">
    <property type="term" value="F:O-acyltransferase activity"/>
    <property type="evidence" value="ECO:0007669"/>
    <property type="project" value="TreeGrafter"/>
</dbReference>
<dbReference type="EMBL" id="BQMJ01000050">
    <property type="protein sequence ID" value="GJQ14046.1"/>
    <property type="molecule type" value="Genomic_DNA"/>
</dbReference>